<dbReference type="PANTHER" id="PTHR31062">
    <property type="entry name" value="XYLOGLUCAN ENDOTRANSGLUCOSYLASE/HYDROLASE PROTEIN 8-RELATED"/>
    <property type="match status" value="1"/>
</dbReference>
<keyword evidence="4 6" id="KW-0326">Glycosidase</keyword>
<dbReference type="PROSITE" id="PS51762">
    <property type="entry name" value="GH16_2"/>
    <property type="match status" value="1"/>
</dbReference>
<protein>
    <recommendedName>
        <fullName evidence="6">Xyloglucan endotransglucosylase/hydrolase</fullName>
        <ecNumber evidence="6">2.4.1.207</ecNumber>
    </recommendedName>
</protein>
<evidence type="ECO:0000313" key="9">
    <source>
        <dbReference type="Proteomes" id="UP000541444"/>
    </source>
</evidence>
<sequence>MQNMFSCLRWTNELMLLMFFVGSLISVCLGDIRSDVNVLFGGDRVKFFKERRRVDLSLDQYSGSGFEFKKSFIFGKFDIEIKLVPKNSAGSVTTFYLNSTHGTSHDEIDFEFLGHLHPLRYILQTKIFTNGVGGREQRIHLWFDPTKDHHKYSILWNPQVIIFYVDDTPIRIYKRNRGVLYPNMQPMTLYATIWDGSDWATDGGKVKIDWKEAPFVASYNSHNVDGCVWAGSGTKTYCNSKSPPWWKKIWTLSADEWKKLGWVKKKFMIDDYCDKKKRPLEC</sequence>
<comment type="subcellular location">
    <subcellularLocation>
        <location evidence="6">Secreted</location>
        <location evidence="6">Cell wall</location>
    </subcellularLocation>
    <subcellularLocation>
        <location evidence="6">Secreted</location>
        <location evidence="6">Extracellular space</location>
        <location evidence="6">Apoplast</location>
    </subcellularLocation>
</comment>
<feature type="active site" description="Nucleophile" evidence="5">
    <location>
        <position position="107"/>
    </location>
</feature>
<comment type="function">
    <text evidence="6">Catalyzes xyloglucan endohydrolysis (XEH) and/or endotransglycosylation (XET). Cleaves and religates xyloglucan polymers, an essential constituent of the primary cell wall, and thereby participates in cell wall construction of growing tissues.</text>
</comment>
<evidence type="ECO:0000256" key="5">
    <source>
        <dbReference type="PIRSR" id="PIRSR005604-1"/>
    </source>
</evidence>
<feature type="active site" description="Proton donor" evidence="5">
    <location>
        <position position="111"/>
    </location>
</feature>
<dbReference type="InterPro" id="IPR013320">
    <property type="entry name" value="ConA-like_dom_sf"/>
</dbReference>
<dbReference type="Proteomes" id="UP000541444">
    <property type="component" value="Unassembled WGS sequence"/>
</dbReference>
<dbReference type="AlphaFoldDB" id="A0A7J7KWW5"/>
<dbReference type="InterPro" id="IPR010713">
    <property type="entry name" value="XET_C"/>
</dbReference>
<dbReference type="Gene3D" id="2.60.120.200">
    <property type="match status" value="1"/>
</dbReference>
<evidence type="ECO:0000256" key="3">
    <source>
        <dbReference type="ARBA" id="ARBA00023157"/>
    </source>
</evidence>
<dbReference type="OrthoDB" id="4781at2759"/>
<dbReference type="SUPFAM" id="SSF49899">
    <property type="entry name" value="Concanavalin A-like lectins/glucanases"/>
    <property type="match status" value="1"/>
</dbReference>
<keyword evidence="9" id="KW-1185">Reference proteome</keyword>
<keyword evidence="6" id="KW-0964">Secreted</keyword>
<evidence type="ECO:0000313" key="8">
    <source>
        <dbReference type="EMBL" id="KAF6134853.1"/>
    </source>
</evidence>
<evidence type="ECO:0000259" key="7">
    <source>
        <dbReference type="PROSITE" id="PS51762"/>
    </source>
</evidence>
<keyword evidence="6" id="KW-0134">Cell wall</keyword>
<keyword evidence="6" id="KW-0732">Signal</keyword>
<comment type="PTM">
    <text evidence="6">Contains at least one intrachain disulfide bond essential for its enzymatic activity.</text>
</comment>
<keyword evidence="2 6" id="KW-0378">Hydrolase</keyword>
<feature type="chain" id="PRO_5029932501" description="Xyloglucan endotransglucosylase/hydrolase" evidence="6">
    <location>
        <begin position="31"/>
        <end position="282"/>
    </location>
</feature>
<dbReference type="InterPro" id="IPR016455">
    <property type="entry name" value="XTH"/>
</dbReference>
<dbReference type="EMBL" id="JACGCM010002827">
    <property type="protein sequence ID" value="KAF6134853.1"/>
    <property type="molecule type" value="Genomic_DNA"/>
</dbReference>
<dbReference type="InterPro" id="IPR000757">
    <property type="entry name" value="Beta-glucanase-like"/>
</dbReference>
<dbReference type="EC" id="2.4.1.207" evidence="6"/>
<dbReference type="InterPro" id="IPR044791">
    <property type="entry name" value="Beta-glucanase/XTH"/>
</dbReference>
<keyword evidence="6" id="KW-0961">Cell wall biogenesis/degradation</keyword>
<comment type="similarity">
    <text evidence="6">Belongs to the glycosyl hydrolase 16 family.</text>
</comment>
<reference evidence="8 9" key="1">
    <citation type="journal article" date="2020" name="IScience">
        <title>Genome Sequencing of the Endangered Kingdonia uniflora (Circaeasteraceae, Ranunculales) Reveals Potential Mechanisms of Evolutionary Specialization.</title>
        <authorList>
            <person name="Sun Y."/>
            <person name="Deng T."/>
            <person name="Zhang A."/>
            <person name="Moore M.J."/>
            <person name="Landis J.B."/>
            <person name="Lin N."/>
            <person name="Zhang H."/>
            <person name="Zhang X."/>
            <person name="Huang J."/>
            <person name="Zhang X."/>
            <person name="Sun H."/>
            <person name="Wang H."/>
        </authorList>
    </citation>
    <scope>NUCLEOTIDE SEQUENCE [LARGE SCALE GENOMIC DNA]</scope>
    <source>
        <strain evidence="8">TB1705</strain>
        <tissue evidence="8">Leaf</tissue>
    </source>
</reference>
<keyword evidence="6" id="KW-0052">Apoplast</keyword>
<organism evidence="8 9">
    <name type="scientific">Kingdonia uniflora</name>
    <dbReference type="NCBI Taxonomy" id="39325"/>
    <lineage>
        <taxon>Eukaryota</taxon>
        <taxon>Viridiplantae</taxon>
        <taxon>Streptophyta</taxon>
        <taxon>Embryophyta</taxon>
        <taxon>Tracheophyta</taxon>
        <taxon>Spermatophyta</taxon>
        <taxon>Magnoliopsida</taxon>
        <taxon>Ranunculales</taxon>
        <taxon>Circaeasteraceae</taxon>
        <taxon>Kingdonia</taxon>
    </lineage>
</organism>
<keyword evidence="3" id="KW-1015">Disulfide bond</keyword>
<feature type="signal peptide" evidence="6">
    <location>
        <begin position="1"/>
        <end position="30"/>
    </location>
</feature>
<dbReference type="Pfam" id="PF00722">
    <property type="entry name" value="Glyco_hydro_16"/>
    <property type="match status" value="1"/>
</dbReference>
<dbReference type="Pfam" id="PF06955">
    <property type="entry name" value="XET_C"/>
    <property type="match status" value="1"/>
</dbReference>
<comment type="caution">
    <text evidence="8">The sequence shown here is derived from an EMBL/GenBank/DDBJ whole genome shotgun (WGS) entry which is preliminary data.</text>
</comment>
<dbReference type="GO" id="GO:0048046">
    <property type="term" value="C:apoplast"/>
    <property type="evidence" value="ECO:0007669"/>
    <property type="project" value="UniProtKB-SubCell"/>
</dbReference>
<evidence type="ECO:0000256" key="4">
    <source>
        <dbReference type="ARBA" id="ARBA00023295"/>
    </source>
</evidence>
<gene>
    <name evidence="8" type="ORF">GIB67_002254</name>
</gene>
<dbReference type="GO" id="GO:0071555">
    <property type="term" value="P:cell wall organization"/>
    <property type="evidence" value="ECO:0007669"/>
    <property type="project" value="UniProtKB-KW"/>
</dbReference>
<dbReference type="GO" id="GO:0010411">
    <property type="term" value="P:xyloglucan metabolic process"/>
    <property type="evidence" value="ECO:0007669"/>
    <property type="project" value="InterPro"/>
</dbReference>
<evidence type="ECO:0000256" key="1">
    <source>
        <dbReference type="ARBA" id="ARBA00022679"/>
    </source>
</evidence>
<dbReference type="PIRSF" id="PIRSF005604">
    <property type="entry name" value="XET"/>
    <property type="match status" value="1"/>
</dbReference>
<name>A0A7J7KWW5_9MAGN</name>
<accession>A0A7J7KWW5</accession>
<dbReference type="GO" id="GO:0016762">
    <property type="term" value="F:xyloglucan:xyloglucosyl transferase activity"/>
    <property type="evidence" value="ECO:0007669"/>
    <property type="project" value="UniProtKB-EC"/>
</dbReference>
<proteinExistence type="inferred from homology"/>
<dbReference type="GO" id="GO:0004553">
    <property type="term" value="F:hydrolase activity, hydrolyzing O-glycosyl compounds"/>
    <property type="evidence" value="ECO:0007669"/>
    <property type="project" value="InterPro"/>
</dbReference>
<feature type="domain" description="GH16" evidence="7">
    <location>
        <begin position="1"/>
        <end position="219"/>
    </location>
</feature>
<dbReference type="GO" id="GO:0042546">
    <property type="term" value="P:cell wall biogenesis"/>
    <property type="evidence" value="ECO:0007669"/>
    <property type="project" value="InterPro"/>
</dbReference>
<keyword evidence="1 6" id="KW-0808">Transferase</keyword>
<evidence type="ECO:0000256" key="2">
    <source>
        <dbReference type="ARBA" id="ARBA00022801"/>
    </source>
</evidence>
<evidence type="ECO:0000256" key="6">
    <source>
        <dbReference type="RuleBase" id="RU361120"/>
    </source>
</evidence>